<keyword evidence="1" id="KW-0812">Transmembrane</keyword>
<dbReference type="Proteomes" id="UP001379945">
    <property type="component" value="Unassembled WGS sequence"/>
</dbReference>
<keyword evidence="1" id="KW-1133">Transmembrane helix</keyword>
<accession>A0ABU9C8L7</accession>
<organism evidence="2 3">
    <name type="scientific">Ideonella margarita</name>
    <dbReference type="NCBI Taxonomy" id="2984191"/>
    <lineage>
        <taxon>Bacteria</taxon>
        <taxon>Pseudomonadati</taxon>
        <taxon>Pseudomonadota</taxon>
        <taxon>Betaproteobacteria</taxon>
        <taxon>Burkholderiales</taxon>
        <taxon>Sphaerotilaceae</taxon>
        <taxon>Ideonella</taxon>
    </lineage>
</organism>
<sequence length="67" mass="7466">MTLIRRSLASLHRGRLHGQASIEYLVVSAALVAALFMVDVGGRTMAQHLADMVRAFFRNFSFFISLP</sequence>
<feature type="transmembrane region" description="Helical" evidence="1">
    <location>
        <begin position="21"/>
        <end position="38"/>
    </location>
</feature>
<reference evidence="2 3" key="1">
    <citation type="submission" date="2024-04" db="EMBL/GenBank/DDBJ databases">
        <title>Novel species of the genus Ideonella isolated from streams.</title>
        <authorList>
            <person name="Lu H."/>
        </authorList>
    </citation>
    <scope>NUCLEOTIDE SEQUENCE [LARGE SCALE GENOMIC DNA]</scope>
    <source>
        <strain evidence="2 3">LYT19W</strain>
    </source>
</reference>
<evidence type="ECO:0008006" key="4">
    <source>
        <dbReference type="Google" id="ProtNLM"/>
    </source>
</evidence>
<proteinExistence type="predicted"/>
<protein>
    <recommendedName>
        <fullName evidence="4">Flp family type IVb pilin</fullName>
    </recommendedName>
</protein>
<keyword evidence="3" id="KW-1185">Reference proteome</keyword>
<evidence type="ECO:0000256" key="1">
    <source>
        <dbReference type="SAM" id="Phobius"/>
    </source>
</evidence>
<dbReference type="EMBL" id="JBBUTI010000006">
    <property type="protein sequence ID" value="MEK8046590.1"/>
    <property type="molecule type" value="Genomic_DNA"/>
</dbReference>
<dbReference type="RefSeq" id="WP_341398887.1">
    <property type="nucleotide sequence ID" value="NZ_JBBUTI010000006.1"/>
</dbReference>
<evidence type="ECO:0000313" key="2">
    <source>
        <dbReference type="EMBL" id="MEK8046590.1"/>
    </source>
</evidence>
<name>A0ABU9C8L7_9BURK</name>
<gene>
    <name evidence="2" type="ORF">AACH00_09550</name>
</gene>
<evidence type="ECO:0000313" key="3">
    <source>
        <dbReference type="Proteomes" id="UP001379945"/>
    </source>
</evidence>
<keyword evidence="1" id="KW-0472">Membrane</keyword>
<comment type="caution">
    <text evidence="2">The sequence shown here is derived from an EMBL/GenBank/DDBJ whole genome shotgun (WGS) entry which is preliminary data.</text>
</comment>